<evidence type="ECO:0000256" key="3">
    <source>
        <dbReference type="ARBA" id="ARBA00011534"/>
    </source>
</evidence>
<dbReference type="GO" id="GO:0007165">
    <property type="term" value="P:signal transduction"/>
    <property type="evidence" value="ECO:0007669"/>
    <property type="project" value="TreeGrafter"/>
</dbReference>
<evidence type="ECO:0000256" key="11">
    <source>
        <dbReference type="ARBA" id="ARBA00048679"/>
    </source>
</evidence>
<reference evidence="14 15" key="1">
    <citation type="submission" date="2016-12" db="EMBL/GenBank/DDBJ databases">
        <title>The genomes of Aspergillus section Nigri reveals drivers in fungal speciation.</title>
        <authorList>
            <consortium name="DOE Joint Genome Institute"/>
            <person name="Vesth T.C."/>
            <person name="Nybo J."/>
            <person name="Theobald S."/>
            <person name="Brandl J."/>
            <person name="Frisvad J.C."/>
            <person name="Nielsen K.F."/>
            <person name="Lyhne E.K."/>
            <person name="Kogle M.E."/>
            <person name="Kuo A."/>
            <person name="Riley R."/>
            <person name="Clum A."/>
            <person name="Nolan M."/>
            <person name="Lipzen A."/>
            <person name="Salamov A."/>
            <person name="Henrissat B."/>
            <person name="Wiebenga A."/>
            <person name="De Vries R.P."/>
            <person name="Grigoriev I.V."/>
            <person name="Mortensen U.H."/>
            <person name="Andersen M.R."/>
            <person name="Baker S.E."/>
        </authorList>
    </citation>
    <scope>NUCLEOTIDE SEQUENCE [LARGE SCALE GENOMIC DNA]</scope>
    <source>
        <strain evidence="14 15">CBS 115572</strain>
    </source>
</reference>
<proteinExistence type="predicted"/>
<dbReference type="OrthoDB" id="1668230at2759"/>
<dbReference type="InterPro" id="IPR000719">
    <property type="entry name" value="Prot_kinase_dom"/>
</dbReference>
<evidence type="ECO:0000313" key="15">
    <source>
        <dbReference type="Proteomes" id="UP000246702"/>
    </source>
</evidence>
<protein>
    <recommendedName>
        <fullName evidence="6">EKC/KEOPS complex subunit BUD32</fullName>
        <ecNumber evidence="4">2.7.11.1</ecNumber>
    </recommendedName>
    <alternativeName>
        <fullName evidence="8 9">Atypical Serine/threonine protein kinase BUD32</fullName>
    </alternativeName>
    <alternativeName>
        <fullName evidence="5">EKC/KEOPS complex subunit bud32</fullName>
    </alternativeName>
</protein>
<dbReference type="STRING" id="1450535.A0A317WYC4"/>
<comment type="catalytic activity">
    <reaction evidence="11">
        <text>L-seryl-[protein] + ATP = O-phospho-L-seryl-[protein] + ADP + H(+)</text>
        <dbReference type="Rhea" id="RHEA:17989"/>
        <dbReference type="Rhea" id="RHEA-COMP:9863"/>
        <dbReference type="Rhea" id="RHEA-COMP:11604"/>
        <dbReference type="ChEBI" id="CHEBI:15378"/>
        <dbReference type="ChEBI" id="CHEBI:29999"/>
        <dbReference type="ChEBI" id="CHEBI:30616"/>
        <dbReference type="ChEBI" id="CHEBI:83421"/>
        <dbReference type="ChEBI" id="CHEBI:456216"/>
        <dbReference type="EC" id="2.7.11.1"/>
    </reaction>
</comment>
<keyword evidence="14" id="KW-0808">Transferase</keyword>
<evidence type="ECO:0000256" key="4">
    <source>
        <dbReference type="ARBA" id="ARBA00012513"/>
    </source>
</evidence>
<dbReference type="GO" id="GO:0005737">
    <property type="term" value="C:cytoplasm"/>
    <property type="evidence" value="ECO:0007669"/>
    <property type="project" value="TreeGrafter"/>
</dbReference>
<keyword evidence="7" id="KW-0779">Telomere</keyword>
<dbReference type="PROSITE" id="PS50011">
    <property type="entry name" value="PROTEIN_KINASE_DOM"/>
    <property type="match status" value="1"/>
</dbReference>
<comment type="function">
    <text evidence="1">Component of the EKC/KEOPS complex that is required for the formation of a threonylcarbamoyl group on adenosine at position 37 (t(6)A37) in tRNAs that read codons beginning with adenine. The complex is probably involved in the transfer of the threonylcarbamoyl moiety of threonylcarbamoyl-AMP (TC-AMP) to the N6 group of A37. BUD32 has ATPase activity in the context of the EKC/KEOPS complex and likely plays a supporting role to the catalytic subunit KAE1. The EKC/KEOPS complex also promotes both telomere uncapping and telomere elongation. The complex is required for efficient recruitment of transcriptional coactivators.</text>
</comment>
<evidence type="ECO:0000256" key="7">
    <source>
        <dbReference type="ARBA" id="ARBA00022895"/>
    </source>
</evidence>
<organism evidence="14 15">
    <name type="scientific">Aspergillus sclerotioniger CBS 115572</name>
    <dbReference type="NCBI Taxonomy" id="1450535"/>
    <lineage>
        <taxon>Eukaryota</taxon>
        <taxon>Fungi</taxon>
        <taxon>Dikarya</taxon>
        <taxon>Ascomycota</taxon>
        <taxon>Pezizomycotina</taxon>
        <taxon>Eurotiomycetes</taxon>
        <taxon>Eurotiomycetidae</taxon>
        <taxon>Eurotiales</taxon>
        <taxon>Aspergillaceae</taxon>
        <taxon>Aspergillus</taxon>
        <taxon>Aspergillus subgen. Circumdati</taxon>
    </lineage>
</organism>
<dbReference type="InterPro" id="IPR050167">
    <property type="entry name" value="Ser_Thr_protein_kinase"/>
</dbReference>
<keyword evidence="14" id="KW-0418">Kinase</keyword>
<comment type="subunit">
    <text evidence="3">Component of the EKC/KEOPS complex composed of at least BUD32, CGI121, GON7, KAE1 and PCC1; the whole complex dimerizes.</text>
</comment>
<dbReference type="GeneID" id="37112010"/>
<comment type="catalytic activity">
    <reaction evidence="10">
        <text>L-threonyl-[protein] + ATP = O-phospho-L-threonyl-[protein] + ADP + H(+)</text>
        <dbReference type="Rhea" id="RHEA:46608"/>
        <dbReference type="Rhea" id="RHEA-COMP:11060"/>
        <dbReference type="Rhea" id="RHEA-COMP:11605"/>
        <dbReference type="ChEBI" id="CHEBI:15378"/>
        <dbReference type="ChEBI" id="CHEBI:30013"/>
        <dbReference type="ChEBI" id="CHEBI:30616"/>
        <dbReference type="ChEBI" id="CHEBI:61977"/>
        <dbReference type="ChEBI" id="CHEBI:456216"/>
        <dbReference type="EC" id="2.7.11.1"/>
    </reaction>
</comment>
<keyword evidence="7" id="KW-0158">Chromosome</keyword>
<dbReference type="InterPro" id="IPR008266">
    <property type="entry name" value="Tyr_kinase_AS"/>
</dbReference>
<keyword evidence="15" id="KW-1185">Reference proteome</keyword>
<evidence type="ECO:0000259" key="13">
    <source>
        <dbReference type="PROSITE" id="PS50011"/>
    </source>
</evidence>
<feature type="transmembrane region" description="Helical" evidence="12">
    <location>
        <begin position="287"/>
        <end position="304"/>
    </location>
</feature>
<dbReference type="SUPFAM" id="SSF56112">
    <property type="entry name" value="Protein kinase-like (PK-like)"/>
    <property type="match status" value="1"/>
</dbReference>
<dbReference type="Proteomes" id="UP000246702">
    <property type="component" value="Unassembled WGS sequence"/>
</dbReference>
<evidence type="ECO:0000256" key="9">
    <source>
        <dbReference type="ARBA" id="ARBA00033194"/>
    </source>
</evidence>
<dbReference type="PANTHER" id="PTHR23257">
    <property type="entry name" value="SERINE-THREONINE PROTEIN KINASE"/>
    <property type="match status" value="1"/>
</dbReference>
<dbReference type="RefSeq" id="XP_025468645.1">
    <property type="nucleotide sequence ID" value="XM_025609867.1"/>
</dbReference>
<evidence type="ECO:0000256" key="1">
    <source>
        <dbReference type="ARBA" id="ARBA00003747"/>
    </source>
</evidence>
<feature type="domain" description="Protein kinase" evidence="13">
    <location>
        <begin position="11"/>
        <end position="282"/>
    </location>
</feature>
<comment type="caution">
    <text evidence="14">The sequence shown here is derived from an EMBL/GenBank/DDBJ whole genome shotgun (WGS) entry which is preliminary data.</text>
</comment>
<dbReference type="Pfam" id="PF07714">
    <property type="entry name" value="PK_Tyr_Ser-Thr"/>
    <property type="match status" value="1"/>
</dbReference>
<evidence type="ECO:0000256" key="12">
    <source>
        <dbReference type="SAM" id="Phobius"/>
    </source>
</evidence>
<dbReference type="PROSITE" id="PS00109">
    <property type="entry name" value="PROTEIN_KINASE_TYR"/>
    <property type="match status" value="1"/>
</dbReference>
<dbReference type="GO" id="GO:0000781">
    <property type="term" value="C:chromosome, telomeric region"/>
    <property type="evidence" value="ECO:0007669"/>
    <property type="project" value="UniProtKB-SubCell"/>
</dbReference>
<keyword evidence="12" id="KW-1133">Transmembrane helix</keyword>
<evidence type="ECO:0000256" key="5">
    <source>
        <dbReference type="ARBA" id="ARBA00013948"/>
    </source>
</evidence>
<evidence type="ECO:0000256" key="2">
    <source>
        <dbReference type="ARBA" id="ARBA00004574"/>
    </source>
</evidence>
<dbReference type="EC" id="2.7.11.1" evidence="4"/>
<keyword evidence="12" id="KW-0812">Transmembrane</keyword>
<dbReference type="EMBL" id="MSFK01000010">
    <property type="protein sequence ID" value="PWY90267.1"/>
    <property type="molecule type" value="Genomic_DNA"/>
</dbReference>
<sequence>MAHPIIIYPAGVRRPMVAFGSSGIICRDSYNDTEVLKSPLRHDLSRCSEETILSMQEEESFSSMSLEREKLIYRSLPKHRDILNCLKITETSIRFPYMHNGHLRDYIRKNSAQVDDLTKDTWIQNAVMAVQFIHAHSVIHGDISVRNFLVADDLSIKLCDFAGSGIGDLSPVVMEEDRYRKSPDEPRSFQTDLFALGCLIFEIVVGSRPYEDIGDDDWEIIADNYDRGVFPSVEGLRYGTVIYKCWTSQYTEARQILLDIGNADYGGKERSGDDVRSVWPSLLPVHALPPLGILPIGILALCAYRKYKWT</sequence>
<evidence type="ECO:0000256" key="10">
    <source>
        <dbReference type="ARBA" id="ARBA00047899"/>
    </source>
</evidence>
<evidence type="ECO:0000256" key="8">
    <source>
        <dbReference type="ARBA" id="ARBA00030980"/>
    </source>
</evidence>
<accession>A0A317WYC4</accession>
<dbReference type="InterPro" id="IPR011009">
    <property type="entry name" value="Kinase-like_dom_sf"/>
</dbReference>
<gene>
    <name evidence="14" type="ORF">BO94DRAFT_514010</name>
</gene>
<dbReference type="Gene3D" id="1.10.510.10">
    <property type="entry name" value="Transferase(Phosphotransferase) domain 1"/>
    <property type="match status" value="1"/>
</dbReference>
<dbReference type="AlphaFoldDB" id="A0A317WYC4"/>
<evidence type="ECO:0000313" key="14">
    <source>
        <dbReference type="EMBL" id="PWY90267.1"/>
    </source>
</evidence>
<comment type="subcellular location">
    <subcellularLocation>
        <location evidence="2">Chromosome</location>
        <location evidence="2">Telomere</location>
    </subcellularLocation>
</comment>
<dbReference type="GO" id="GO:0005524">
    <property type="term" value="F:ATP binding"/>
    <property type="evidence" value="ECO:0007669"/>
    <property type="project" value="InterPro"/>
</dbReference>
<dbReference type="InterPro" id="IPR001245">
    <property type="entry name" value="Ser-Thr/Tyr_kinase_cat_dom"/>
</dbReference>
<keyword evidence="12" id="KW-0472">Membrane</keyword>
<dbReference type="GO" id="GO:0004674">
    <property type="term" value="F:protein serine/threonine kinase activity"/>
    <property type="evidence" value="ECO:0007669"/>
    <property type="project" value="UniProtKB-EC"/>
</dbReference>
<evidence type="ECO:0000256" key="6">
    <source>
        <dbReference type="ARBA" id="ARBA00019973"/>
    </source>
</evidence>
<name>A0A317WYC4_9EURO</name>